<evidence type="ECO:0000256" key="5">
    <source>
        <dbReference type="ARBA" id="ARBA00022725"/>
    </source>
</evidence>
<dbReference type="GO" id="GO:0005549">
    <property type="term" value="F:odorant binding"/>
    <property type="evidence" value="ECO:0007669"/>
    <property type="project" value="InterPro"/>
</dbReference>
<accession>A0AAW2FE18</accession>
<name>A0AAW2FE18_9HYME</name>
<dbReference type="InterPro" id="IPR004117">
    <property type="entry name" value="7tm6_olfct_rcpt"/>
</dbReference>
<comment type="similarity">
    <text evidence="10">Belongs to the insect chemoreceptor superfamily. Heteromeric odorant receptor channel (TC 1.A.69) family.</text>
</comment>
<keyword evidence="9 10" id="KW-0807">Transducer</keyword>
<evidence type="ECO:0000256" key="7">
    <source>
        <dbReference type="ARBA" id="ARBA00023136"/>
    </source>
</evidence>
<evidence type="ECO:0000256" key="4">
    <source>
        <dbReference type="ARBA" id="ARBA00022692"/>
    </source>
</evidence>
<proteinExistence type="inferred from homology"/>
<feature type="transmembrane region" description="Helical" evidence="10">
    <location>
        <begin position="174"/>
        <end position="194"/>
    </location>
</feature>
<protein>
    <recommendedName>
        <fullName evidence="10">Odorant receptor</fullName>
    </recommendedName>
</protein>
<evidence type="ECO:0000256" key="6">
    <source>
        <dbReference type="ARBA" id="ARBA00022989"/>
    </source>
</evidence>
<keyword evidence="6 10" id="KW-1133">Transmembrane helix</keyword>
<dbReference type="GO" id="GO:0007165">
    <property type="term" value="P:signal transduction"/>
    <property type="evidence" value="ECO:0007669"/>
    <property type="project" value="UniProtKB-KW"/>
</dbReference>
<dbReference type="PANTHER" id="PTHR21137:SF35">
    <property type="entry name" value="ODORANT RECEPTOR 19A-RELATED"/>
    <property type="match status" value="1"/>
</dbReference>
<dbReference type="Pfam" id="PF02949">
    <property type="entry name" value="7tm_6"/>
    <property type="match status" value="1"/>
</dbReference>
<organism evidence="11 12">
    <name type="scientific">Cardiocondyla obscurior</name>
    <dbReference type="NCBI Taxonomy" id="286306"/>
    <lineage>
        <taxon>Eukaryota</taxon>
        <taxon>Metazoa</taxon>
        <taxon>Ecdysozoa</taxon>
        <taxon>Arthropoda</taxon>
        <taxon>Hexapoda</taxon>
        <taxon>Insecta</taxon>
        <taxon>Pterygota</taxon>
        <taxon>Neoptera</taxon>
        <taxon>Endopterygota</taxon>
        <taxon>Hymenoptera</taxon>
        <taxon>Apocrita</taxon>
        <taxon>Aculeata</taxon>
        <taxon>Formicoidea</taxon>
        <taxon>Formicidae</taxon>
        <taxon>Myrmicinae</taxon>
        <taxon>Cardiocondyla</taxon>
    </lineage>
</organism>
<evidence type="ECO:0000256" key="3">
    <source>
        <dbReference type="ARBA" id="ARBA00022606"/>
    </source>
</evidence>
<feature type="transmembrane region" description="Helical" evidence="10">
    <location>
        <begin position="302"/>
        <end position="321"/>
    </location>
</feature>
<evidence type="ECO:0000313" key="11">
    <source>
        <dbReference type="EMBL" id="KAL0114201.1"/>
    </source>
</evidence>
<keyword evidence="4 10" id="KW-0812">Transmembrane</keyword>
<sequence length="398" mass="45711">MLSNFVREYNINRVFLSFSGLWPFQDRLVKNVLRTFCVLLEISSYAPEILLLCDHWDNSQMIFDAGYQFIFTTSFVGRGLHNIWNQDRLQQLCIAIDNHWDIFTDDLEVQVMKNYSSLSRKFTKLFAGLLIVMLLTFVAIPLAPVLLDVIMPINESRPRIFAVEVEFRLNKEDYFIFIFGYTTAIILVGINIVMGVDAMHIMCTAHACSLFAAVSKQIENIISKANNNKLNKCGYLILDSVNEEIIYQEYIICLKKHQLAIEFVNILESSFQGLSLLLLLLLLANISLIGVRILYVLQIEELIKFGLMFILLLSDLLIVCYSGQRLIDESQNVFYRAYAAEWYNFSPRLKSLLIMTLYRSNIPCGLKAGNMIPLCIATYAAVVRIAMSYFTAFKSFKD</sequence>
<reference evidence="11 12" key="1">
    <citation type="submission" date="2023-03" db="EMBL/GenBank/DDBJ databases">
        <title>High recombination rates correlate with genetic variation in Cardiocondyla obscurior ants.</title>
        <authorList>
            <person name="Errbii M."/>
        </authorList>
    </citation>
    <scope>NUCLEOTIDE SEQUENCE [LARGE SCALE GENOMIC DNA]</scope>
    <source>
        <strain evidence="11">Alpha-2009</strain>
        <tissue evidence="11">Whole body</tissue>
    </source>
</reference>
<evidence type="ECO:0000256" key="9">
    <source>
        <dbReference type="ARBA" id="ARBA00023224"/>
    </source>
</evidence>
<gene>
    <name evidence="11" type="ORF">PUN28_011485</name>
</gene>
<evidence type="ECO:0000256" key="1">
    <source>
        <dbReference type="ARBA" id="ARBA00004651"/>
    </source>
</evidence>
<dbReference type="PANTHER" id="PTHR21137">
    <property type="entry name" value="ODORANT RECEPTOR"/>
    <property type="match status" value="1"/>
</dbReference>
<comment type="caution">
    <text evidence="11">The sequence shown here is derived from an EMBL/GenBank/DDBJ whole genome shotgun (WGS) entry which is preliminary data.</text>
</comment>
<dbReference type="EMBL" id="JADYXP020000011">
    <property type="protein sequence ID" value="KAL0114201.1"/>
    <property type="molecule type" value="Genomic_DNA"/>
</dbReference>
<dbReference type="AlphaFoldDB" id="A0AAW2FE18"/>
<comment type="caution">
    <text evidence="10">Lacks conserved residue(s) required for the propagation of feature annotation.</text>
</comment>
<feature type="transmembrane region" description="Helical" evidence="10">
    <location>
        <begin position="276"/>
        <end position="296"/>
    </location>
</feature>
<keyword evidence="2" id="KW-1003">Cell membrane</keyword>
<feature type="transmembrane region" description="Helical" evidence="10">
    <location>
        <begin position="125"/>
        <end position="147"/>
    </location>
</feature>
<dbReference type="GO" id="GO:0005886">
    <property type="term" value="C:plasma membrane"/>
    <property type="evidence" value="ECO:0007669"/>
    <property type="project" value="UniProtKB-SubCell"/>
</dbReference>
<dbReference type="Proteomes" id="UP001430953">
    <property type="component" value="Unassembled WGS sequence"/>
</dbReference>
<keyword evidence="5 10" id="KW-0552">Olfaction</keyword>
<comment type="subcellular location">
    <subcellularLocation>
        <location evidence="1 10">Cell membrane</location>
        <topology evidence="1 10">Multi-pass membrane protein</topology>
    </subcellularLocation>
</comment>
<evidence type="ECO:0000313" key="12">
    <source>
        <dbReference type="Proteomes" id="UP001430953"/>
    </source>
</evidence>
<keyword evidence="3 10" id="KW-0716">Sensory transduction</keyword>
<keyword evidence="7 10" id="KW-0472">Membrane</keyword>
<evidence type="ECO:0000256" key="10">
    <source>
        <dbReference type="RuleBase" id="RU351113"/>
    </source>
</evidence>
<keyword evidence="8 10" id="KW-0675">Receptor</keyword>
<keyword evidence="12" id="KW-1185">Reference proteome</keyword>
<dbReference type="GO" id="GO:0004984">
    <property type="term" value="F:olfactory receptor activity"/>
    <property type="evidence" value="ECO:0007669"/>
    <property type="project" value="InterPro"/>
</dbReference>
<evidence type="ECO:0000256" key="2">
    <source>
        <dbReference type="ARBA" id="ARBA00022475"/>
    </source>
</evidence>
<evidence type="ECO:0000256" key="8">
    <source>
        <dbReference type="ARBA" id="ARBA00023170"/>
    </source>
</evidence>